<reference evidence="3" key="1">
    <citation type="submission" date="2024-04" db="EMBL/GenBank/DDBJ databases">
        <title>Phylogenomic analyses of a clade within the roseobacter group suggest taxonomic reassignments of species of the genera Aestuariivita, Citreicella, Loktanella, Nautella, Pelagibaca, Ruegeria, Thalassobius, Thiobacimonas and Tropicibacter, and the proposal o.</title>
        <authorList>
            <person name="Jeon C.O."/>
        </authorList>
    </citation>
    <scope>NUCLEOTIDE SEQUENCE [LARGE SCALE GENOMIC DNA]</scope>
    <source>
        <strain evidence="3">SS1-5</strain>
    </source>
</reference>
<accession>A0AAN0NM72</accession>
<feature type="domain" description="Glyoxalase-like" evidence="1">
    <location>
        <begin position="4"/>
        <end position="165"/>
    </location>
</feature>
<reference evidence="2 3" key="2">
    <citation type="submission" date="2024-08" db="EMBL/GenBank/DDBJ databases">
        <title>Phylogenomic analyses of a clade within the roseobacter group suggest taxonomic reassignments of species of the genera Aestuariivita, Citreicella, Loktanella, Nautella, Pelagibaca, Ruegeria, Thalassobius, Thiobacimonas and Tropicibacter, and the proposal o.</title>
        <authorList>
            <person name="Jeon C.O."/>
        </authorList>
    </citation>
    <scope>NUCLEOTIDE SEQUENCE [LARGE SCALE GENOMIC DNA]</scope>
    <source>
        <strain evidence="2 3">SS1-5</strain>
    </source>
</reference>
<dbReference type="Proteomes" id="UP001470809">
    <property type="component" value="Chromosome"/>
</dbReference>
<dbReference type="InterPro" id="IPR029068">
    <property type="entry name" value="Glyas_Bleomycin-R_OHBP_Dase"/>
</dbReference>
<dbReference type="EMBL" id="CP151767">
    <property type="protein sequence ID" value="WZU69209.2"/>
    <property type="molecule type" value="Genomic_DNA"/>
</dbReference>
<name>A0AAN0NM72_9RHOB</name>
<keyword evidence="3" id="KW-1185">Reference proteome</keyword>
<evidence type="ECO:0000259" key="1">
    <source>
        <dbReference type="Pfam" id="PF13468"/>
    </source>
</evidence>
<dbReference type="Pfam" id="PF13468">
    <property type="entry name" value="Glyoxalase_3"/>
    <property type="match status" value="1"/>
</dbReference>
<dbReference type="SUPFAM" id="SSF54593">
    <property type="entry name" value="Glyoxalase/Bleomycin resistance protein/Dihydroxybiphenyl dioxygenase"/>
    <property type="match status" value="1"/>
</dbReference>
<dbReference type="RefSeq" id="WP_373635638.1">
    <property type="nucleotide sequence ID" value="NZ_CP151767.2"/>
</dbReference>
<dbReference type="KEGG" id="yrh:AABB31_10390"/>
<gene>
    <name evidence="2" type="ORF">AABB31_10390</name>
</gene>
<dbReference type="InterPro" id="IPR025870">
    <property type="entry name" value="Glyoxalase-like_dom"/>
</dbReference>
<protein>
    <submittedName>
        <fullName evidence="2">VOC family protein</fullName>
    </submittedName>
</protein>
<dbReference type="AlphaFoldDB" id="A0AAN0NM72"/>
<evidence type="ECO:0000313" key="2">
    <source>
        <dbReference type="EMBL" id="WZU69209.2"/>
    </source>
</evidence>
<organism evidence="2 3">
    <name type="scientific">Yoonia rhodophyticola</name>
    <dbReference type="NCBI Taxonomy" id="3137370"/>
    <lineage>
        <taxon>Bacteria</taxon>
        <taxon>Pseudomonadati</taxon>
        <taxon>Pseudomonadota</taxon>
        <taxon>Alphaproteobacteria</taxon>
        <taxon>Rhodobacterales</taxon>
        <taxon>Paracoccaceae</taxon>
        <taxon>Yoonia</taxon>
    </lineage>
</organism>
<proteinExistence type="predicted"/>
<sequence>MMALDHLAVAATRLEDGVAYVEDTLGVKMAPGGKHARYGTHNMLLGLGDIYLEVIAPDPDAAPFEGPRWFGLDQFVGAPRLANWICRVDDLSWAPPVCGPPMTLQRGDLSWQITVPADGGLPFGGALPTLMRWGAGVPHPTTTLPDSGCRLRRFRVFHPDAADIAVTPDPRVHVTAGPAGFQAVFDRPDGPVRLS</sequence>
<dbReference type="Gene3D" id="3.10.180.10">
    <property type="entry name" value="2,3-Dihydroxybiphenyl 1,2-Dioxygenase, domain 1"/>
    <property type="match status" value="1"/>
</dbReference>
<evidence type="ECO:0000313" key="3">
    <source>
        <dbReference type="Proteomes" id="UP001470809"/>
    </source>
</evidence>